<evidence type="ECO:0000313" key="5">
    <source>
        <dbReference type="Proteomes" id="UP000054549"/>
    </source>
</evidence>
<dbReference type="PANTHER" id="PTHR10039">
    <property type="entry name" value="AMELOGENIN"/>
    <property type="match status" value="1"/>
</dbReference>
<reference evidence="4 5" key="1">
    <citation type="submission" date="2014-04" db="EMBL/GenBank/DDBJ databases">
        <title>Evolutionary Origins and Diversification of the Mycorrhizal Mutualists.</title>
        <authorList>
            <consortium name="DOE Joint Genome Institute"/>
            <consortium name="Mycorrhizal Genomics Consortium"/>
            <person name="Kohler A."/>
            <person name="Kuo A."/>
            <person name="Nagy L.G."/>
            <person name="Floudas D."/>
            <person name="Copeland A."/>
            <person name="Barry K.W."/>
            <person name="Cichocki N."/>
            <person name="Veneault-Fourrey C."/>
            <person name="LaButti K."/>
            <person name="Lindquist E.A."/>
            <person name="Lipzen A."/>
            <person name="Lundell T."/>
            <person name="Morin E."/>
            <person name="Murat C."/>
            <person name="Riley R."/>
            <person name="Ohm R."/>
            <person name="Sun H."/>
            <person name="Tunlid A."/>
            <person name="Henrissat B."/>
            <person name="Grigoriev I.V."/>
            <person name="Hibbett D.S."/>
            <person name="Martin F."/>
        </authorList>
    </citation>
    <scope>NUCLEOTIDE SEQUENCE [LARGE SCALE GENOMIC DNA]</scope>
    <source>
        <strain evidence="4 5">Koide BX008</strain>
    </source>
</reference>
<evidence type="ECO:0000256" key="2">
    <source>
        <dbReference type="ARBA" id="ARBA00022737"/>
    </source>
</evidence>
<dbReference type="OrthoDB" id="443402at2759"/>
<dbReference type="InterPro" id="IPR000719">
    <property type="entry name" value="Prot_kinase_dom"/>
</dbReference>
<dbReference type="SMART" id="SM00220">
    <property type="entry name" value="S_TKc"/>
    <property type="match status" value="1"/>
</dbReference>
<dbReference type="Proteomes" id="UP000054549">
    <property type="component" value="Unassembled WGS sequence"/>
</dbReference>
<protein>
    <recommendedName>
        <fullName evidence="3">NACHT domain-containing protein</fullName>
    </recommendedName>
</protein>
<dbReference type="PANTHER" id="PTHR10039:SF17">
    <property type="entry name" value="FUNGAL STAND N-TERMINAL GOODBYE DOMAIN-CONTAINING PROTEIN-RELATED"/>
    <property type="match status" value="1"/>
</dbReference>
<feature type="domain" description="NACHT" evidence="3">
    <location>
        <begin position="88"/>
        <end position="249"/>
    </location>
</feature>
<proteinExistence type="inferred from homology"/>
<dbReference type="HOGENOM" id="CLU_000288_6_10_1"/>
<sequence>MQSNTFFQSAQGVNISGNPNFHNQSIGSVTNVYGGGTDGMQNLNGFISFDAQFDSSAQDPDRQCHPETRQNVLKRLGDWFDNPNSTERISWLHGPAGAGKSAIAQTIARSYSRPKVAGTFFFFRSDVNRNDGHRLFTTLAYQLAFSLPAIRDHIAHFLSERPDLPRTKVETQFEQLLLRPFRVLSDDATQQLAPAVIVDIIKKYQELAPVIIIDGVDECTDENLQRQFLKVIGDAVKDDRFPLRFLIVSRPEVHIEQTIGHFQNPILLIDLAKLDDANRDIKKYLLDEFSRIASEQGLDPTWPGKEIVDLIVYKSSGNFIFAALVIRFVDDPYYLAKTQLEIVLNMKPPKTMSPFAILDQLFLEVLKRVTDQAFLKRYLALLTARISVSSGYGDLHEDDAVLMHVSEEELHANLRRMSSLLKFKPVIDVHHKSFLDFLHDSSRSSEYYIGKQCGIRRYLEVVVDSLVRYVSTVIEKPDHQNAPHFAPRFRAMTKDYPPKIKLPVKEWQEVTQPLLDLQDKLLQLPNFASAWDLLPCNECTPFHLLRELLHLGLHLGFDPDPTFVGAVWARNLRKRKGVISPITDKTAKNKNDKDLDSILLSLFARLPETLQDWSPNRGIIDLMSAVLSFDCAETVMRVRSLSDAHKLVDLLDYVIHAENALRPDARLKASLLALKVFARVPIVPLSHFLNRSDIPYDFTSTNRTFHIEIPSQTLFANRILDHRYINPVSGVNEANSLTMCLWQHMLRTLTSETRIQIMFQLAKAIQYLHSMGVVLDYRQFRLHNVVLDSHLCPKICCLCSTSQSLLDKKCKERFSPHDNIFSFGWLCYELYAGPDTWPDYPISSGRSVIPTRPSEIPENAWQLIQRCCAEDPKRRPTIGEVVKEIEGWYRVGHGTCFGALGVLSDVGRNLCQ</sequence>
<dbReference type="AlphaFoldDB" id="A0A0C2WRM6"/>
<dbReference type="InParanoid" id="A0A0C2WRM6"/>
<dbReference type="SUPFAM" id="SSF56112">
    <property type="entry name" value="Protein kinase-like (PK-like)"/>
    <property type="match status" value="1"/>
</dbReference>
<gene>
    <name evidence="4" type="ORF">M378DRAFT_169930</name>
</gene>
<evidence type="ECO:0000259" key="3">
    <source>
        <dbReference type="PROSITE" id="PS50837"/>
    </source>
</evidence>
<dbReference type="Pfam" id="PF07714">
    <property type="entry name" value="PK_Tyr_Ser-Thr"/>
    <property type="match status" value="1"/>
</dbReference>
<name>A0A0C2WRM6_AMAMK</name>
<dbReference type="InterPro" id="IPR001245">
    <property type="entry name" value="Ser-Thr/Tyr_kinase_cat_dom"/>
</dbReference>
<keyword evidence="2" id="KW-0677">Repeat</keyword>
<dbReference type="SUPFAM" id="SSF52540">
    <property type="entry name" value="P-loop containing nucleoside triphosphate hydrolases"/>
    <property type="match status" value="1"/>
</dbReference>
<dbReference type="EMBL" id="KN818325">
    <property type="protein sequence ID" value="KIL58953.1"/>
    <property type="molecule type" value="Genomic_DNA"/>
</dbReference>
<dbReference type="Gene3D" id="1.10.510.10">
    <property type="entry name" value="Transferase(Phosphotransferase) domain 1"/>
    <property type="match status" value="1"/>
</dbReference>
<comment type="similarity">
    <text evidence="1">Belongs to the protein kinase superfamily. TKL Ser/Thr protein kinase family. ROCO subfamily.</text>
</comment>
<dbReference type="Pfam" id="PF24883">
    <property type="entry name" value="NPHP3_N"/>
    <property type="match status" value="1"/>
</dbReference>
<keyword evidence="5" id="KW-1185">Reference proteome</keyword>
<dbReference type="Gene3D" id="3.40.50.300">
    <property type="entry name" value="P-loop containing nucleotide triphosphate hydrolases"/>
    <property type="match status" value="1"/>
</dbReference>
<accession>A0A0C2WRM6</accession>
<dbReference type="STRING" id="946122.A0A0C2WRM6"/>
<dbReference type="PROSITE" id="PS50837">
    <property type="entry name" value="NACHT"/>
    <property type="match status" value="1"/>
</dbReference>
<evidence type="ECO:0000256" key="1">
    <source>
        <dbReference type="ARBA" id="ARBA00008171"/>
    </source>
</evidence>
<dbReference type="GO" id="GO:0005524">
    <property type="term" value="F:ATP binding"/>
    <property type="evidence" value="ECO:0007669"/>
    <property type="project" value="InterPro"/>
</dbReference>
<dbReference type="GO" id="GO:0004672">
    <property type="term" value="F:protein kinase activity"/>
    <property type="evidence" value="ECO:0007669"/>
    <property type="project" value="InterPro"/>
</dbReference>
<dbReference type="InterPro" id="IPR011009">
    <property type="entry name" value="Kinase-like_dom_sf"/>
</dbReference>
<organism evidence="4 5">
    <name type="scientific">Amanita muscaria (strain Koide BX008)</name>
    <dbReference type="NCBI Taxonomy" id="946122"/>
    <lineage>
        <taxon>Eukaryota</taxon>
        <taxon>Fungi</taxon>
        <taxon>Dikarya</taxon>
        <taxon>Basidiomycota</taxon>
        <taxon>Agaricomycotina</taxon>
        <taxon>Agaricomycetes</taxon>
        <taxon>Agaricomycetidae</taxon>
        <taxon>Agaricales</taxon>
        <taxon>Pluteineae</taxon>
        <taxon>Amanitaceae</taxon>
        <taxon>Amanita</taxon>
    </lineage>
</organism>
<dbReference type="InterPro" id="IPR027417">
    <property type="entry name" value="P-loop_NTPase"/>
</dbReference>
<evidence type="ECO:0000313" key="4">
    <source>
        <dbReference type="EMBL" id="KIL58953.1"/>
    </source>
</evidence>
<dbReference type="InterPro" id="IPR007111">
    <property type="entry name" value="NACHT_NTPase"/>
</dbReference>
<dbReference type="InterPro" id="IPR056884">
    <property type="entry name" value="NPHP3-like_N"/>
</dbReference>